<dbReference type="GO" id="GO:0140285">
    <property type="term" value="P:endosome fission"/>
    <property type="evidence" value="ECO:0007669"/>
    <property type="project" value="TreeGrafter"/>
</dbReference>
<evidence type="ECO:0008006" key="4">
    <source>
        <dbReference type="Google" id="ProtNLM"/>
    </source>
</evidence>
<protein>
    <recommendedName>
        <fullName evidence="4">Strumpellin</fullName>
    </recommendedName>
</protein>
<dbReference type="GO" id="GO:0051125">
    <property type="term" value="P:regulation of actin nucleation"/>
    <property type="evidence" value="ECO:0007669"/>
    <property type="project" value="TreeGrafter"/>
</dbReference>
<accession>A0A7R9FNY6</accession>
<sequence length="1165" mass="133210">MDFLADNNLCGQELLGLVSRGNAIIAELQRLSDNIPSVFKANSKADTSRYAKLMVDFSYFQTLEVFNKEIEENADLQDLDDELRENSMRILSRFYGAFESVHKFVSDLKQFLSHLEEGIYIQQTMESVFSNDIGKQLMCESLFLYGMMLIIVDAKFEGETRERMLVAYYRYSGIRSFGESNIDDVCKLLRSTGYSYSSLQKRPLKYPEVYFSRVPIDETFVNMVIGRLRSDDLYNQISAYPSPEHRSTALATQASMLYVCLYFAPNILCNQTAKMREIVDKYFADNWVITIYMGMVVNLIDAWEPYKAARAALANNLEWSAIKDSASQHGQRMQKLIAETSDWLKEGALNENTVLDHMNRILNRMRDCNVSLRWLMLHTATTTPSAESNKKCRQVRDLLLNESKCSSVLLLKFLLNAAEFELKVRDIYKFLLQEKESKWKTYKTECTERMTELSEVFAGTKPLSRIEKNEKLQAWCADISKEIGLLDSSDIPAVGRKIVNIIQALEEVQEFHQLESNLHVKQCLEETGKFLRYLLRLVNVNEKTLTIIQIVGDVSYAWEIVDSVTPQMQQEITKDPGIVSKLRAVFLKLSSALDLPLLRIHQAKSPDLVSVSDYYSRELVAYVRKVLQIVPESMFTVLDKIVKLLTHQLKDIPTRLEKDKLKEYAQFDERFELAKLTHSVSVFGEGILKMKTTLVGIIELDPKQLLEDGIRKELVRQLSTILDNGLIFSPRAKQSELESRLNHVGKKMEGFRKAFEYIQDYLNICGLKIWQEEMTRIMNYNVERECNSFLRNKVEDWESLYQSKAIPIPKFPPKDADSITFVGRLAREVLRITDPKKTCYIEKMWSWYDHRSHNEVVNARIFSLVESSIGTCGLYGLDRIFSFMLVTELQGCIDAIRASAMYKDKGAVESLSHLQGSVSRPADFAAHTLKLVQQAQSRHGKYLASLVDSLMRIGQMQLLRRRIGHELNSSCKFDSKHLASSLDAFNRALLAAIQDHYRDPTKAYPGEDNAILYELNAYLEYAGMCDPLRKIYVTTNPLDHLSALLFLLLHSVFPRFALTRSLPVLVPKKLQDGIDGLPVVVGIFTLCKQFHSAVAKEFLLLLACFVRSQIEVAIGANRMAEIPPDVRVAVHSFQQFCGFAGLSAKEIDLQLPSIVFSESWNSTPK</sequence>
<proteinExistence type="inferred from homology"/>
<dbReference type="GO" id="GO:0071203">
    <property type="term" value="C:WASH complex"/>
    <property type="evidence" value="ECO:0007669"/>
    <property type="project" value="InterPro"/>
</dbReference>
<dbReference type="GO" id="GO:0030041">
    <property type="term" value="P:actin filament polymerization"/>
    <property type="evidence" value="ECO:0007669"/>
    <property type="project" value="TreeGrafter"/>
</dbReference>
<evidence type="ECO:0000313" key="3">
    <source>
        <dbReference type="Proteomes" id="UP000677054"/>
    </source>
</evidence>
<evidence type="ECO:0000256" key="1">
    <source>
        <dbReference type="ARBA" id="ARBA00006224"/>
    </source>
</evidence>
<dbReference type="GO" id="GO:0005768">
    <property type="term" value="C:endosome"/>
    <property type="evidence" value="ECO:0007669"/>
    <property type="project" value="TreeGrafter"/>
</dbReference>
<name>A0A7R9FNY6_9CRUS</name>
<dbReference type="InterPro" id="IPR019393">
    <property type="entry name" value="WASH_strumpellin"/>
</dbReference>
<keyword evidence="3" id="KW-1185">Reference proteome</keyword>
<comment type="similarity">
    <text evidence="1">Belongs to the strumpellin family.</text>
</comment>
<dbReference type="EMBL" id="LR901974">
    <property type="protein sequence ID" value="CAD7249715.1"/>
    <property type="molecule type" value="Genomic_DNA"/>
</dbReference>
<gene>
    <name evidence="2" type="ORF">DSTB1V02_LOCUS9502</name>
</gene>
<evidence type="ECO:0000313" key="2">
    <source>
        <dbReference type="EMBL" id="CAD7249715.1"/>
    </source>
</evidence>
<organism evidence="2">
    <name type="scientific">Darwinula stevensoni</name>
    <dbReference type="NCBI Taxonomy" id="69355"/>
    <lineage>
        <taxon>Eukaryota</taxon>
        <taxon>Metazoa</taxon>
        <taxon>Ecdysozoa</taxon>
        <taxon>Arthropoda</taxon>
        <taxon>Crustacea</taxon>
        <taxon>Oligostraca</taxon>
        <taxon>Ostracoda</taxon>
        <taxon>Podocopa</taxon>
        <taxon>Podocopida</taxon>
        <taxon>Darwinulocopina</taxon>
        <taxon>Darwinuloidea</taxon>
        <taxon>Darwinulidae</taxon>
        <taxon>Darwinula</taxon>
    </lineage>
</organism>
<dbReference type="Pfam" id="PF10266">
    <property type="entry name" value="Strumpellin"/>
    <property type="match status" value="1"/>
</dbReference>
<reference evidence="2" key="1">
    <citation type="submission" date="2020-11" db="EMBL/GenBank/DDBJ databases">
        <authorList>
            <person name="Tran Van P."/>
        </authorList>
    </citation>
    <scope>NUCLEOTIDE SEQUENCE</scope>
</reference>
<dbReference type="Proteomes" id="UP000677054">
    <property type="component" value="Unassembled WGS sequence"/>
</dbReference>
<dbReference type="PANTHER" id="PTHR15691">
    <property type="entry name" value="WASH COMPLEX SUBUNIT 5"/>
    <property type="match status" value="1"/>
</dbReference>
<dbReference type="PANTHER" id="PTHR15691:SF6">
    <property type="entry name" value="WASH COMPLEX SUBUNIT 5"/>
    <property type="match status" value="1"/>
</dbReference>
<dbReference type="AlphaFoldDB" id="A0A7R9FNY6"/>
<dbReference type="EMBL" id="CAJPEV010002457">
    <property type="protein sequence ID" value="CAG0896952.1"/>
    <property type="molecule type" value="Genomic_DNA"/>
</dbReference>
<dbReference type="GO" id="GO:0007032">
    <property type="term" value="P:endosome organization"/>
    <property type="evidence" value="ECO:0007669"/>
    <property type="project" value="TreeGrafter"/>
</dbReference>
<dbReference type="OrthoDB" id="565118at2759"/>